<evidence type="ECO:0000256" key="2">
    <source>
        <dbReference type="SAM" id="SignalP"/>
    </source>
</evidence>
<feature type="region of interest" description="Disordered" evidence="1">
    <location>
        <begin position="406"/>
        <end position="431"/>
    </location>
</feature>
<dbReference type="EMBL" id="CABPRJ010001442">
    <property type="protein sequence ID" value="VVC37140.1"/>
    <property type="molecule type" value="Genomic_DNA"/>
</dbReference>
<name>A0A5E4MXT6_9HEMI</name>
<dbReference type="Proteomes" id="UP000325440">
    <property type="component" value="Unassembled WGS sequence"/>
</dbReference>
<gene>
    <name evidence="3" type="ORF">CINCED_3A012225</name>
</gene>
<evidence type="ECO:0000313" key="4">
    <source>
        <dbReference type="Proteomes" id="UP000325440"/>
    </source>
</evidence>
<feature type="chain" id="PRO_5023128178" evidence="2">
    <location>
        <begin position="25"/>
        <end position="503"/>
    </location>
</feature>
<feature type="region of interest" description="Disordered" evidence="1">
    <location>
        <begin position="38"/>
        <end position="156"/>
    </location>
</feature>
<accession>A0A5E4MXT6</accession>
<protein>
    <submittedName>
        <fullName evidence="3">Uncharacterized protein</fullName>
    </submittedName>
</protein>
<proteinExistence type="predicted"/>
<feature type="compositionally biased region" description="Low complexity" evidence="1">
    <location>
        <begin position="89"/>
        <end position="105"/>
    </location>
</feature>
<keyword evidence="4" id="KW-1185">Reference proteome</keyword>
<dbReference type="AlphaFoldDB" id="A0A5E4MXT6"/>
<organism evidence="3 4">
    <name type="scientific">Cinara cedri</name>
    <dbReference type="NCBI Taxonomy" id="506608"/>
    <lineage>
        <taxon>Eukaryota</taxon>
        <taxon>Metazoa</taxon>
        <taxon>Ecdysozoa</taxon>
        <taxon>Arthropoda</taxon>
        <taxon>Hexapoda</taxon>
        <taxon>Insecta</taxon>
        <taxon>Pterygota</taxon>
        <taxon>Neoptera</taxon>
        <taxon>Paraneoptera</taxon>
        <taxon>Hemiptera</taxon>
        <taxon>Sternorrhyncha</taxon>
        <taxon>Aphidomorpha</taxon>
        <taxon>Aphidoidea</taxon>
        <taxon>Aphididae</taxon>
        <taxon>Lachninae</taxon>
        <taxon>Cinara</taxon>
    </lineage>
</organism>
<reference evidence="3 4" key="1">
    <citation type="submission" date="2019-08" db="EMBL/GenBank/DDBJ databases">
        <authorList>
            <person name="Alioto T."/>
            <person name="Alioto T."/>
            <person name="Gomez Garrido J."/>
        </authorList>
    </citation>
    <scope>NUCLEOTIDE SEQUENCE [LARGE SCALE GENOMIC DNA]</scope>
</reference>
<sequence length="503" mass="54302">MSSKTTFLFAVVVALALFGSSAFAVPLQVINAPSTDDVENITPTPSETVPVQEQQAKSSDAPAETPVAVVGTEPSQQVQQKQDAKTDEVVQSAVASEVPPVAADAESGPGTKTEPESPAAEPDVEIIEVFKPLKFDGPRPPVPATPALGQSNPETQPNAVFGKPAPLIPAHQKPNRYYPNDVQPVKLGLDMPFTFMEYLQPFHQAGHNQPPRHQQQPFGASVDPFEPFISPMMGSPLNRLVEAYTNEFRNMLNAFDASISQMHNNMGAPQTIPEKPVTKTTSKTEVIDGHLVQINETTYSNGDGNHKSFYHFKEIQVLPDNKTKTITNENSMSVTKDERDEETNEIKRDQPSGTFVASSAVVVDDETQNLIKKNREPVPLDDHFQTAAASYYAPYAPYVVPHRQPSSSASLYYGRPPGPGHYPGGGGRPYRPTAPISLHGDTLVNQLVAAQQQASGANAVPPPDVEIIDVNKKPLRPVSGAQYYYYDNSGGGGGGGKFAGRKN</sequence>
<keyword evidence="2" id="KW-0732">Signal</keyword>
<evidence type="ECO:0000256" key="1">
    <source>
        <dbReference type="SAM" id="MobiDB-lite"/>
    </source>
</evidence>
<feature type="signal peptide" evidence="2">
    <location>
        <begin position="1"/>
        <end position="24"/>
    </location>
</feature>
<evidence type="ECO:0000313" key="3">
    <source>
        <dbReference type="EMBL" id="VVC37140.1"/>
    </source>
</evidence>
<feature type="compositionally biased region" description="Polar residues" evidence="1">
    <location>
        <begin position="41"/>
        <end position="58"/>
    </location>
</feature>
<dbReference type="OrthoDB" id="6346805at2759"/>